<dbReference type="EMBL" id="BMAT01009615">
    <property type="protein sequence ID" value="GFS09914.1"/>
    <property type="molecule type" value="Genomic_DNA"/>
</dbReference>
<proteinExistence type="predicted"/>
<feature type="compositionally biased region" description="Polar residues" evidence="1">
    <location>
        <begin position="87"/>
        <end position="97"/>
    </location>
</feature>
<name>A0AAV4IHY4_9GAST</name>
<feature type="compositionally biased region" description="Low complexity" evidence="1">
    <location>
        <begin position="72"/>
        <end position="86"/>
    </location>
</feature>
<accession>A0AAV4IHY4</accession>
<evidence type="ECO:0000313" key="2">
    <source>
        <dbReference type="EMBL" id="GFS09914.1"/>
    </source>
</evidence>
<dbReference type="AlphaFoldDB" id="A0AAV4IHY4"/>
<sequence>MNILLATQTFSSSMNTAIDFLRDNLNHQQFEGSDWVSLHASLCGGLTTYWIFATIATLEQLKGTHQHKHRPTYPTDPTTNPADTNTESTDTNTRLTDSTDLTNTVILQPVKDQPLSVALAEMID</sequence>
<protein>
    <submittedName>
        <fullName evidence="2">Uncharacterized protein</fullName>
    </submittedName>
</protein>
<gene>
    <name evidence="2" type="ORF">ElyMa_004795000</name>
</gene>
<reference evidence="2 3" key="1">
    <citation type="journal article" date="2021" name="Elife">
        <title>Chloroplast acquisition without the gene transfer in kleptoplastic sea slugs, Plakobranchus ocellatus.</title>
        <authorList>
            <person name="Maeda T."/>
            <person name="Takahashi S."/>
            <person name="Yoshida T."/>
            <person name="Shimamura S."/>
            <person name="Takaki Y."/>
            <person name="Nagai Y."/>
            <person name="Toyoda A."/>
            <person name="Suzuki Y."/>
            <person name="Arimoto A."/>
            <person name="Ishii H."/>
            <person name="Satoh N."/>
            <person name="Nishiyama T."/>
            <person name="Hasebe M."/>
            <person name="Maruyama T."/>
            <person name="Minagawa J."/>
            <person name="Obokata J."/>
            <person name="Shigenobu S."/>
        </authorList>
    </citation>
    <scope>NUCLEOTIDE SEQUENCE [LARGE SCALE GENOMIC DNA]</scope>
</reference>
<evidence type="ECO:0000313" key="3">
    <source>
        <dbReference type="Proteomes" id="UP000762676"/>
    </source>
</evidence>
<dbReference type="Proteomes" id="UP000762676">
    <property type="component" value="Unassembled WGS sequence"/>
</dbReference>
<feature type="region of interest" description="Disordered" evidence="1">
    <location>
        <begin position="64"/>
        <end position="97"/>
    </location>
</feature>
<organism evidence="2 3">
    <name type="scientific">Elysia marginata</name>
    <dbReference type="NCBI Taxonomy" id="1093978"/>
    <lineage>
        <taxon>Eukaryota</taxon>
        <taxon>Metazoa</taxon>
        <taxon>Spiralia</taxon>
        <taxon>Lophotrochozoa</taxon>
        <taxon>Mollusca</taxon>
        <taxon>Gastropoda</taxon>
        <taxon>Heterobranchia</taxon>
        <taxon>Euthyneura</taxon>
        <taxon>Panpulmonata</taxon>
        <taxon>Sacoglossa</taxon>
        <taxon>Placobranchoidea</taxon>
        <taxon>Plakobranchidae</taxon>
        <taxon>Elysia</taxon>
    </lineage>
</organism>
<keyword evidence="3" id="KW-1185">Reference proteome</keyword>
<comment type="caution">
    <text evidence="2">The sequence shown here is derived from an EMBL/GenBank/DDBJ whole genome shotgun (WGS) entry which is preliminary data.</text>
</comment>
<evidence type="ECO:0000256" key="1">
    <source>
        <dbReference type="SAM" id="MobiDB-lite"/>
    </source>
</evidence>